<comment type="subcellular location">
    <subcellularLocation>
        <location evidence="2">Cytoplasm</location>
    </subcellularLocation>
    <subcellularLocation>
        <location evidence="1">Nucleus</location>
    </subcellularLocation>
</comment>
<dbReference type="Proteomes" id="UP000694545">
    <property type="component" value="Unplaced"/>
</dbReference>
<proteinExistence type="inferred from homology"/>
<sequence length="140" mass="15851">MEGYFSAVHKMEQTVMFPSLLRGVAFEEQDATFEADSDSDKDLFEYFTQLKAIKQVVEQGLRPLNSPLPGSLTRVKEDAEGEADLERLFYYHISGLQRVFHQLTGRANSVTSKYNEILQEINQNTISDVCPRLSEGTSPL</sequence>
<organism evidence="6 7">
    <name type="scientific">Varanus komodoensis</name>
    <name type="common">Komodo dragon</name>
    <dbReference type="NCBI Taxonomy" id="61221"/>
    <lineage>
        <taxon>Eukaryota</taxon>
        <taxon>Metazoa</taxon>
        <taxon>Chordata</taxon>
        <taxon>Craniata</taxon>
        <taxon>Vertebrata</taxon>
        <taxon>Euteleostomi</taxon>
        <taxon>Lepidosauria</taxon>
        <taxon>Squamata</taxon>
        <taxon>Bifurcata</taxon>
        <taxon>Unidentata</taxon>
        <taxon>Episquamata</taxon>
        <taxon>Toxicofera</taxon>
        <taxon>Anguimorpha</taxon>
        <taxon>Paleoanguimorpha</taxon>
        <taxon>Varanoidea</taxon>
        <taxon>Varanidae</taxon>
        <taxon>Varanus</taxon>
    </lineage>
</organism>
<dbReference type="InterPro" id="IPR009786">
    <property type="entry name" value="Spot_14"/>
</dbReference>
<evidence type="ECO:0000256" key="3">
    <source>
        <dbReference type="ARBA" id="ARBA00009488"/>
    </source>
</evidence>
<dbReference type="GO" id="GO:0005829">
    <property type="term" value="C:cytosol"/>
    <property type="evidence" value="ECO:0007669"/>
    <property type="project" value="TreeGrafter"/>
</dbReference>
<keyword evidence="5" id="KW-0539">Nucleus</keyword>
<comment type="similarity">
    <text evidence="3">Belongs to the SPOT14 family.</text>
</comment>
<dbReference type="GO" id="GO:0046890">
    <property type="term" value="P:regulation of lipid biosynthetic process"/>
    <property type="evidence" value="ECO:0007669"/>
    <property type="project" value="TreeGrafter"/>
</dbReference>
<accession>A0A8D2J647</accession>
<keyword evidence="7" id="KW-1185">Reference proteome</keyword>
<evidence type="ECO:0000313" key="7">
    <source>
        <dbReference type="Proteomes" id="UP000694545"/>
    </source>
</evidence>
<dbReference type="Gene3D" id="6.10.140.1610">
    <property type="match status" value="1"/>
</dbReference>
<dbReference type="Pfam" id="PF07084">
    <property type="entry name" value="Spot_14"/>
    <property type="match status" value="1"/>
</dbReference>
<reference evidence="6" key="1">
    <citation type="submission" date="2025-08" db="UniProtKB">
        <authorList>
            <consortium name="Ensembl"/>
        </authorList>
    </citation>
    <scope>IDENTIFICATION</scope>
</reference>
<protein>
    <submittedName>
        <fullName evidence="6">Uncharacterized protein</fullName>
    </submittedName>
</protein>
<dbReference type="Ensembl" id="ENSVKKT00000008327.1">
    <property type="protein sequence ID" value="ENSVKKP00000008114.1"/>
    <property type="gene ID" value="ENSVKKG00000005787.1"/>
</dbReference>
<evidence type="ECO:0000256" key="4">
    <source>
        <dbReference type="ARBA" id="ARBA00022490"/>
    </source>
</evidence>
<evidence type="ECO:0000256" key="1">
    <source>
        <dbReference type="ARBA" id="ARBA00004123"/>
    </source>
</evidence>
<dbReference type="PANTHER" id="PTHR14315:SF18">
    <property type="entry name" value="THYROID HORMONE-INDUCIBLE HEPATIC PROTEIN"/>
    <property type="match status" value="1"/>
</dbReference>
<dbReference type="InterPro" id="IPR053719">
    <property type="entry name" value="Lipogen_MT_Stabilize_sf"/>
</dbReference>
<evidence type="ECO:0000256" key="5">
    <source>
        <dbReference type="ARBA" id="ARBA00023242"/>
    </source>
</evidence>
<evidence type="ECO:0000313" key="6">
    <source>
        <dbReference type="Ensembl" id="ENSVKKP00000008114.1"/>
    </source>
</evidence>
<keyword evidence="4" id="KW-0963">Cytoplasm</keyword>
<dbReference type="AlphaFoldDB" id="A0A8D2J647"/>
<dbReference type="GO" id="GO:0005634">
    <property type="term" value="C:nucleus"/>
    <property type="evidence" value="ECO:0007669"/>
    <property type="project" value="UniProtKB-SubCell"/>
</dbReference>
<reference evidence="6" key="2">
    <citation type="submission" date="2025-09" db="UniProtKB">
        <authorList>
            <consortium name="Ensembl"/>
        </authorList>
    </citation>
    <scope>IDENTIFICATION</scope>
</reference>
<dbReference type="OMA" id="ESKHQIT"/>
<name>A0A8D2J647_VARKO</name>
<evidence type="ECO:0000256" key="2">
    <source>
        <dbReference type="ARBA" id="ARBA00004496"/>
    </source>
</evidence>
<dbReference type="PANTHER" id="PTHR14315">
    <property type="entry name" value="SPOT14 FAMILY MEMBER"/>
    <property type="match status" value="1"/>
</dbReference>